<dbReference type="Pfam" id="PF03879">
    <property type="entry name" value="Cgr1"/>
    <property type="match status" value="1"/>
</dbReference>
<comment type="subcellular location">
    <subcellularLocation>
        <location evidence="2 8">Nucleus</location>
        <location evidence="2 8">Nucleolus</location>
    </subcellularLocation>
</comment>
<dbReference type="GO" id="GO:0006364">
    <property type="term" value="P:rRNA processing"/>
    <property type="evidence" value="ECO:0007669"/>
    <property type="project" value="UniProtKB-UniRule"/>
</dbReference>
<keyword evidence="5 8" id="KW-0698">rRNA processing</keyword>
<organism evidence="9 10">
    <name type="scientific">Metschnikowia bicuspidata</name>
    <dbReference type="NCBI Taxonomy" id="27322"/>
    <lineage>
        <taxon>Eukaryota</taxon>
        <taxon>Fungi</taxon>
        <taxon>Dikarya</taxon>
        <taxon>Ascomycota</taxon>
        <taxon>Saccharomycotina</taxon>
        <taxon>Pichiomycetes</taxon>
        <taxon>Metschnikowiaceae</taxon>
        <taxon>Metschnikowia</taxon>
    </lineage>
</organism>
<dbReference type="Proteomes" id="UP000268321">
    <property type="component" value="Unassembled WGS sequence"/>
</dbReference>
<evidence type="ECO:0000256" key="1">
    <source>
        <dbReference type="ARBA" id="ARBA00004090"/>
    </source>
</evidence>
<evidence type="ECO:0000256" key="2">
    <source>
        <dbReference type="ARBA" id="ARBA00004604"/>
    </source>
</evidence>
<comment type="similarity">
    <text evidence="3 8">Belongs to the CGR1 family.</text>
</comment>
<evidence type="ECO:0000256" key="5">
    <source>
        <dbReference type="ARBA" id="ARBA00022552"/>
    </source>
</evidence>
<accession>A0A4P9Z9U8</accession>
<dbReference type="EMBL" id="ML004593">
    <property type="protein sequence ID" value="RKP28781.1"/>
    <property type="molecule type" value="Genomic_DNA"/>
</dbReference>
<proteinExistence type="inferred from homology"/>
<dbReference type="AlphaFoldDB" id="A0A4P9Z9U8"/>
<gene>
    <name evidence="9" type="ORF">METBISCDRAFT_28785</name>
</gene>
<evidence type="ECO:0000256" key="7">
    <source>
        <dbReference type="ARBA" id="ARBA00023242"/>
    </source>
</evidence>
<dbReference type="GO" id="GO:0005730">
    <property type="term" value="C:nucleolus"/>
    <property type="evidence" value="ECO:0007669"/>
    <property type="project" value="UniProtKB-SubCell"/>
</dbReference>
<evidence type="ECO:0000313" key="10">
    <source>
        <dbReference type="Proteomes" id="UP000268321"/>
    </source>
</evidence>
<keyword evidence="4 8" id="KW-0690">Ribosome biogenesis</keyword>
<feature type="coiled-coil region" evidence="8">
    <location>
        <begin position="59"/>
        <end position="132"/>
    </location>
</feature>
<keyword evidence="6 8" id="KW-0175">Coiled coil</keyword>
<evidence type="ECO:0000256" key="8">
    <source>
        <dbReference type="RuleBase" id="RU363084"/>
    </source>
</evidence>
<name>A0A4P9Z9U8_9ASCO</name>
<evidence type="ECO:0000256" key="4">
    <source>
        <dbReference type="ARBA" id="ARBA00022517"/>
    </source>
</evidence>
<comment type="function">
    <text evidence="1 8">Involved in nucleolar integrity and required for processing of the pre-rRNA for the 60S ribosome subunit.</text>
</comment>
<keyword evidence="7 8" id="KW-0539">Nucleus</keyword>
<evidence type="ECO:0000256" key="3">
    <source>
        <dbReference type="ARBA" id="ARBA00007869"/>
    </source>
</evidence>
<dbReference type="InterPro" id="IPR005579">
    <property type="entry name" value="Cgr1-like"/>
</dbReference>
<keyword evidence="10" id="KW-1185">Reference proteome</keyword>
<reference evidence="10" key="1">
    <citation type="journal article" date="2018" name="Nat. Microbiol.">
        <title>Leveraging single-cell genomics to expand the fungal tree of life.</title>
        <authorList>
            <person name="Ahrendt S.R."/>
            <person name="Quandt C.A."/>
            <person name="Ciobanu D."/>
            <person name="Clum A."/>
            <person name="Salamov A."/>
            <person name="Andreopoulos B."/>
            <person name="Cheng J.F."/>
            <person name="Woyke T."/>
            <person name="Pelin A."/>
            <person name="Henrissat B."/>
            <person name="Reynolds N.K."/>
            <person name="Benny G.L."/>
            <person name="Smith M.E."/>
            <person name="James T.Y."/>
            <person name="Grigoriev I.V."/>
        </authorList>
    </citation>
    <scope>NUCLEOTIDE SEQUENCE [LARGE SCALE GENOMIC DNA]</scope>
    <source>
        <strain evidence="10">Baker2002</strain>
    </source>
</reference>
<evidence type="ECO:0000313" key="9">
    <source>
        <dbReference type="EMBL" id="RKP28781.1"/>
    </source>
</evidence>
<protein>
    <recommendedName>
        <fullName evidence="8">rRNA-processing protein</fullName>
    </recommendedName>
</protein>
<sequence>MSATSDKAFEEIPKKYINPLAEKDKSEGRRVSGKEWKIAKDAYRVKSVGVRTLNTWKLREEKKLLEKQLKQRLNDLKKEKAEEQARRLEAIKKRREAIEEKKRYEQIALKMHAKKVERLRKKEKRNKMLRER</sequence>
<dbReference type="OrthoDB" id="3942380at2759"/>
<evidence type="ECO:0000256" key="6">
    <source>
        <dbReference type="ARBA" id="ARBA00023054"/>
    </source>
</evidence>